<protein>
    <submittedName>
        <fullName evidence="3">SNRPN upstream reading frame protein isoform X1</fullName>
    </submittedName>
</protein>
<dbReference type="PANTHER" id="PTHR14508:SF2">
    <property type="entry name" value="SNRPN UPSTREAM READING FRAME PROTEIN-RELATED"/>
    <property type="match status" value="1"/>
</dbReference>
<dbReference type="Pfam" id="PF07192">
    <property type="entry name" value="SNURF"/>
    <property type="match status" value="1"/>
</dbReference>
<evidence type="ECO:0000313" key="2">
    <source>
        <dbReference type="Proteomes" id="UP000000715"/>
    </source>
</evidence>
<dbReference type="GO" id="GO:0016607">
    <property type="term" value="C:nuclear speck"/>
    <property type="evidence" value="ECO:0007669"/>
    <property type="project" value="TreeGrafter"/>
</dbReference>
<accession>A0A8U0RM74</accession>
<dbReference type="OrthoDB" id="9727301at2759"/>
<dbReference type="InterPro" id="IPR009847">
    <property type="entry name" value="SNURF"/>
</dbReference>
<dbReference type="RefSeq" id="XP_044926508.1">
    <property type="nucleotide sequence ID" value="XM_045070573.1"/>
</dbReference>
<organism evidence="2 3">
    <name type="scientific">Mustela putorius furo</name>
    <name type="common">European domestic ferret</name>
    <name type="synonym">Mustela furo</name>
    <dbReference type="NCBI Taxonomy" id="9669"/>
    <lineage>
        <taxon>Eukaryota</taxon>
        <taxon>Metazoa</taxon>
        <taxon>Chordata</taxon>
        <taxon>Craniata</taxon>
        <taxon>Vertebrata</taxon>
        <taxon>Euteleostomi</taxon>
        <taxon>Mammalia</taxon>
        <taxon>Eutheria</taxon>
        <taxon>Laurasiatheria</taxon>
        <taxon>Carnivora</taxon>
        <taxon>Caniformia</taxon>
        <taxon>Musteloidea</taxon>
        <taxon>Mustelidae</taxon>
        <taxon>Mustelinae</taxon>
        <taxon>Mustela</taxon>
    </lineage>
</organism>
<comment type="similarity">
    <text evidence="1">Belongs to the SNURF family.</text>
</comment>
<reference evidence="3" key="1">
    <citation type="submission" date="2025-08" db="UniProtKB">
        <authorList>
            <consortium name="RefSeq"/>
        </authorList>
    </citation>
    <scope>IDENTIFICATION</scope>
    <source>
        <tissue evidence="3">Brain</tissue>
    </source>
</reference>
<gene>
    <name evidence="3" type="primary">SNURF</name>
</gene>
<dbReference type="GeneID" id="101683273"/>
<proteinExistence type="inferred from homology"/>
<dbReference type="CTD" id="8926"/>
<dbReference type="PANTHER" id="PTHR14508">
    <property type="entry name" value="SNRPN UPSTREAM READING FRAME PROTEIN, SNURF"/>
    <property type="match status" value="1"/>
</dbReference>
<keyword evidence="2" id="KW-1185">Reference proteome</keyword>
<evidence type="ECO:0000256" key="1">
    <source>
        <dbReference type="ARBA" id="ARBA00009974"/>
    </source>
</evidence>
<evidence type="ECO:0000313" key="3">
    <source>
        <dbReference type="RefSeq" id="XP_044926508.1"/>
    </source>
</evidence>
<dbReference type="AlphaFoldDB" id="A0A8U0RM74"/>
<dbReference type="Proteomes" id="UP000000715">
    <property type="component" value="Unplaced"/>
</dbReference>
<sequence length="170" mass="18524">MPVSRGAGTPALRQDLSTAANCCGCAAKDGGAVCCACAGGTGVISWCCCSDSSAECSGRRRCLTVCSEERVAARWSGPGSARSSTISHSHYLFLHLLHSGDMKWDRLHLRRTTEQHVPEVEVQVKRRRTASLSNQECQLYPRRSQQQQVLVVDFQAELRQAFLAETPRGG</sequence>
<name>A0A8U0RM74_MUSPF</name>